<dbReference type="GO" id="GO:0008033">
    <property type="term" value="P:tRNA processing"/>
    <property type="evidence" value="ECO:0007669"/>
    <property type="project" value="UniProtKB-KW"/>
</dbReference>
<keyword evidence="6 13" id="KW-0548">Nucleotidyltransferase</keyword>
<evidence type="ECO:0000256" key="11">
    <source>
        <dbReference type="RuleBase" id="RU003953"/>
    </source>
</evidence>
<keyword evidence="3" id="KW-0820">tRNA-binding</keyword>
<dbReference type="PANTHER" id="PTHR47788:SF1">
    <property type="entry name" value="A-ADDING TRNA NUCLEOTIDYLTRANSFERASE"/>
    <property type="match status" value="1"/>
</dbReference>
<dbReference type="GO" id="GO:0000049">
    <property type="term" value="F:tRNA binding"/>
    <property type="evidence" value="ECO:0007669"/>
    <property type="project" value="UniProtKB-KW"/>
</dbReference>
<evidence type="ECO:0000256" key="3">
    <source>
        <dbReference type="ARBA" id="ARBA00022555"/>
    </source>
</evidence>
<keyword evidence="5" id="KW-0819">tRNA processing</keyword>
<evidence type="ECO:0000256" key="7">
    <source>
        <dbReference type="ARBA" id="ARBA00022723"/>
    </source>
</evidence>
<dbReference type="GO" id="GO:0000166">
    <property type="term" value="F:nucleotide binding"/>
    <property type="evidence" value="ECO:0007669"/>
    <property type="project" value="UniProtKB-KW"/>
</dbReference>
<evidence type="ECO:0000256" key="9">
    <source>
        <dbReference type="ARBA" id="ARBA00022842"/>
    </source>
</evidence>
<keyword evidence="9" id="KW-0460">Magnesium</keyword>
<protein>
    <submittedName>
        <fullName evidence="13">tRNA nucleotidyltransferase, A-adding</fullName>
        <ecNumber evidence="13">2.7.7.25</ecNumber>
    </submittedName>
</protein>
<dbReference type="InterPro" id="IPR043519">
    <property type="entry name" value="NT_sf"/>
</dbReference>
<keyword evidence="7" id="KW-0479">Metal-binding</keyword>
<evidence type="ECO:0000256" key="4">
    <source>
        <dbReference type="ARBA" id="ARBA00022679"/>
    </source>
</evidence>
<dbReference type="EMBL" id="CADCVU010000002">
    <property type="protein sequence ID" value="CAA9478818.1"/>
    <property type="molecule type" value="Genomic_DNA"/>
</dbReference>
<gene>
    <name evidence="13" type="ORF">AVDCRST_MAG45-21</name>
</gene>
<dbReference type="GO" id="GO:0046872">
    <property type="term" value="F:metal ion binding"/>
    <property type="evidence" value="ECO:0007669"/>
    <property type="project" value="UniProtKB-KW"/>
</dbReference>
<evidence type="ECO:0000259" key="12">
    <source>
        <dbReference type="Pfam" id="PF01743"/>
    </source>
</evidence>
<dbReference type="Pfam" id="PF01743">
    <property type="entry name" value="PolyA_pol"/>
    <property type="match status" value="1"/>
</dbReference>
<dbReference type="GO" id="GO:0016779">
    <property type="term" value="F:nucleotidyltransferase activity"/>
    <property type="evidence" value="ECO:0007669"/>
    <property type="project" value="UniProtKB-KW"/>
</dbReference>
<keyword evidence="10 11" id="KW-0694">RNA-binding</keyword>
<dbReference type="SUPFAM" id="SSF81891">
    <property type="entry name" value="Poly A polymerase C-terminal region-like"/>
    <property type="match status" value="1"/>
</dbReference>
<evidence type="ECO:0000256" key="6">
    <source>
        <dbReference type="ARBA" id="ARBA00022695"/>
    </source>
</evidence>
<comment type="cofactor">
    <cofactor evidence="1">
        <name>Mg(2+)</name>
        <dbReference type="ChEBI" id="CHEBI:18420"/>
    </cofactor>
</comment>
<name>A0A6J4RWC2_9ACTN</name>
<feature type="domain" description="Poly A polymerase head" evidence="12">
    <location>
        <begin position="31"/>
        <end position="157"/>
    </location>
</feature>
<dbReference type="CDD" id="cd05398">
    <property type="entry name" value="NT_ClassII-CCAase"/>
    <property type="match status" value="1"/>
</dbReference>
<dbReference type="EC" id="2.7.7.25" evidence="13"/>
<dbReference type="AlphaFoldDB" id="A0A6J4RWC2"/>
<evidence type="ECO:0000313" key="13">
    <source>
        <dbReference type="EMBL" id="CAA9478818.1"/>
    </source>
</evidence>
<dbReference type="PANTHER" id="PTHR47788">
    <property type="entry name" value="POLYA POLYMERASE"/>
    <property type="match status" value="1"/>
</dbReference>
<dbReference type="InterPro" id="IPR002646">
    <property type="entry name" value="PolA_pol_head_dom"/>
</dbReference>
<accession>A0A6J4RWC2</accession>
<evidence type="ECO:0000256" key="10">
    <source>
        <dbReference type="ARBA" id="ARBA00022884"/>
    </source>
</evidence>
<evidence type="ECO:0000256" key="1">
    <source>
        <dbReference type="ARBA" id="ARBA00001946"/>
    </source>
</evidence>
<sequence>MGDAPRDLRARIEALVGVGPVLPVLERGAPAYLVGGAVRDLLRGEATKDIDVAVEGPADPVARALAARLGGEVESHERFGTATVRTADLSLDLATARRERYPRPGALPEVESAPIEEDLARRDFSVNAMAAPLAAARRGDLLDLHGGRDDLEDGVIRVLHRASFVDDPTRLLRAVRYEARLGFAMDVETERLARAAIADNVSDTLSRSRLGAELVLLLAEERLEAALARLVDLGLDRALGLEAEPGLAVRAAGAADTTGGVPALAALAALVPAAPAALADRLDGFGLNAAERGRVARAASSAPSLVAALGEDHSPSPSASGLRELLAPEPPEALALALALGAPLEPIAHYVEGLRSVRLAIGGDDLIAAGAEPSPALGRALEETLRRKLDGQVVGREDELRVALALVRGENGRT</sequence>
<comment type="similarity">
    <text evidence="2 11">Belongs to the tRNA nucleotidyltransferase/poly(A) polymerase family.</text>
</comment>
<dbReference type="SUPFAM" id="SSF81301">
    <property type="entry name" value="Nucleotidyltransferase"/>
    <property type="match status" value="1"/>
</dbReference>
<evidence type="ECO:0000256" key="5">
    <source>
        <dbReference type="ARBA" id="ARBA00022694"/>
    </source>
</evidence>
<proteinExistence type="inferred from homology"/>
<dbReference type="Gene3D" id="3.30.460.10">
    <property type="entry name" value="Beta Polymerase, domain 2"/>
    <property type="match status" value="1"/>
</dbReference>
<keyword evidence="4 11" id="KW-0808">Transferase</keyword>
<dbReference type="Gene3D" id="1.10.3090.10">
    <property type="entry name" value="cca-adding enzyme, domain 2"/>
    <property type="match status" value="1"/>
</dbReference>
<reference evidence="13" key="1">
    <citation type="submission" date="2020-02" db="EMBL/GenBank/DDBJ databases">
        <authorList>
            <person name="Meier V. D."/>
        </authorList>
    </citation>
    <scope>NUCLEOTIDE SEQUENCE</scope>
    <source>
        <strain evidence="13">AVDCRST_MAG45</strain>
    </source>
</reference>
<evidence type="ECO:0000256" key="2">
    <source>
        <dbReference type="ARBA" id="ARBA00007265"/>
    </source>
</evidence>
<organism evidence="13">
    <name type="scientific">uncultured Solirubrobacterales bacterium</name>
    <dbReference type="NCBI Taxonomy" id="768556"/>
    <lineage>
        <taxon>Bacteria</taxon>
        <taxon>Bacillati</taxon>
        <taxon>Actinomycetota</taxon>
        <taxon>Thermoleophilia</taxon>
        <taxon>Solirubrobacterales</taxon>
        <taxon>environmental samples</taxon>
    </lineage>
</organism>
<evidence type="ECO:0000256" key="8">
    <source>
        <dbReference type="ARBA" id="ARBA00022741"/>
    </source>
</evidence>
<dbReference type="InterPro" id="IPR052390">
    <property type="entry name" value="tRNA_nt/polyA_polymerase"/>
</dbReference>
<keyword evidence="8" id="KW-0547">Nucleotide-binding</keyword>